<dbReference type="EMBL" id="CP000472">
    <property type="protein sequence ID" value="ACJ27614.1"/>
    <property type="molecule type" value="Genomic_DNA"/>
</dbReference>
<dbReference type="AlphaFoldDB" id="B8CIY8"/>
<dbReference type="HOGENOM" id="CLU_199070_0_0_6"/>
<accession>B8CIY8</accession>
<evidence type="ECO:0000313" key="2">
    <source>
        <dbReference type="Proteomes" id="UP000000753"/>
    </source>
</evidence>
<sequence>MQQAITNYHQDDEQHWVAELACGHHQHVRHRPPWERRDWVTSIRGRKSMLGYMLYCKQCELKVINSRGGSDMM</sequence>
<keyword evidence="2" id="KW-1185">Reference proteome</keyword>
<dbReference type="RefSeq" id="WP_020910993.1">
    <property type="nucleotide sequence ID" value="NC_011566.1"/>
</dbReference>
<dbReference type="eggNOG" id="COG1670">
    <property type="taxonomic scope" value="Bacteria"/>
</dbReference>
<dbReference type="OrthoDB" id="9799128at2"/>
<dbReference type="InterPro" id="IPR021948">
    <property type="entry name" value="DUF3565"/>
</dbReference>
<dbReference type="Proteomes" id="UP000000753">
    <property type="component" value="Chromosome"/>
</dbReference>
<organism evidence="1 2">
    <name type="scientific">Shewanella piezotolerans (strain WP3 / JCM 13877)</name>
    <dbReference type="NCBI Taxonomy" id="225849"/>
    <lineage>
        <taxon>Bacteria</taxon>
        <taxon>Pseudomonadati</taxon>
        <taxon>Pseudomonadota</taxon>
        <taxon>Gammaproteobacteria</taxon>
        <taxon>Alteromonadales</taxon>
        <taxon>Shewanellaceae</taxon>
        <taxon>Shewanella</taxon>
    </lineage>
</organism>
<proteinExistence type="predicted"/>
<name>B8CIY8_SHEPW</name>
<protein>
    <submittedName>
        <fullName evidence="1">Pressure-regulated protein</fullName>
    </submittedName>
</protein>
<dbReference type="STRING" id="225849.swp_0802"/>
<reference evidence="1 2" key="1">
    <citation type="journal article" date="2008" name="PLoS ONE">
        <title>Environmental adaptation: genomic analysis of the piezotolerant and psychrotolerant deep-sea iron reducing bacterium Shewanella piezotolerans WP3.</title>
        <authorList>
            <person name="Wang F."/>
            <person name="Wang J."/>
            <person name="Jian H."/>
            <person name="Zhang B."/>
            <person name="Li S."/>
            <person name="Wang F."/>
            <person name="Zeng X."/>
            <person name="Gao L."/>
            <person name="Bartlett D.H."/>
            <person name="Yu J."/>
            <person name="Hu S."/>
            <person name="Xiao X."/>
        </authorList>
    </citation>
    <scope>NUCLEOTIDE SEQUENCE [LARGE SCALE GENOMIC DNA]</scope>
    <source>
        <strain evidence="2">WP3 / JCM 13877</strain>
    </source>
</reference>
<dbReference type="KEGG" id="swp:swp_0802"/>
<dbReference type="Pfam" id="PF12088">
    <property type="entry name" value="DUF3565"/>
    <property type="match status" value="1"/>
</dbReference>
<evidence type="ECO:0000313" key="1">
    <source>
        <dbReference type="EMBL" id="ACJ27614.1"/>
    </source>
</evidence>
<gene>
    <name evidence="1" type="ordered locus">swp_0802</name>
</gene>